<sequence>MFSRSEIHKGMKVRGNDGHVLGRIIEMKGDELIVEKGLLRRHDFAVALADVREVVGGEVVLNHGRDSLFSAPREVPPTKH</sequence>
<name>A0A250K649_9BACT</name>
<proteinExistence type="predicted"/>
<reference evidence="1 2" key="1">
    <citation type="submission" date="2017-06" db="EMBL/GenBank/DDBJ databases">
        <title>Sequencing and comparative analysis of myxobacterial genomes.</title>
        <authorList>
            <person name="Rupp O."/>
            <person name="Goesmann A."/>
            <person name="Sogaard-Andersen L."/>
        </authorList>
    </citation>
    <scope>NUCLEOTIDE SEQUENCE [LARGE SCALE GENOMIC DNA]</scope>
    <source>
        <strain evidence="1 2">DSM 14697</strain>
    </source>
</reference>
<evidence type="ECO:0000313" key="2">
    <source>
        <dbReference type="Proteomes" id="UP000217343"/>
    </source>
</evidence>
<dbReference type="KEGG" id="mmas:MYMAC_006758"/>
<dbReference type="Proteomes" id="UP000217343">
    <property type="component" value="Chromosome"/>
</dbReference>
<evidence type="ECO:0000313" key="1">
    <source>
        <dbReference type="EMBL" id="ATB51101.1"/>
    </source>
</evidence>
<dbReference type="RefSeq" id="WP_095961091.1">
    <property type="nucleotide sequence ID" value="NZ_CP022203.1"/>
</dbReference>
<organism evidence="1 2">
    <name type="scientific">Corallococcus macrosporus DSM 14697</name>
    <dbReference type="NCBI Taxonomy" id="1189310"/>
    <lineage>
        <taxon>Bacteria</taxon>
        <taxon>Pseudomonadati</taxon>
        <taxon>Myxococcota</taxon>
        <taxon>Myxococcia</taxon>
        <taxon>Myxococcales</taxon>
        <taxon>Cystobacterineae</taxon>
        <taxon>Myxococcaceae</taxon>
        <taxon>Corallococcus</taxon>
    </lineage>
</organism>
<dbReference type="OrthoDB" id="5517107at2"/>
<protein>
    <recommendedName>
        <fullName evidence="3">DUF2171 domain-containing protein</fullName>
    </recommendedName>
</protein>
<dbReference type="AlphaFoldDB" id="A0A250K649"/>
<keyword evidence="2" id="KW-1185">Reference proteome</keyword>
<gene>
    <name evidence="1" type="ORF">MYMAC_006758</name>
</gene>
<evidence type="ECO:0008006" key="3">
    <source>
        <dbReference type="Google" id="ProtNLM"/>
    </source>
</evidence>
<dbReference type="EMBL" id="CP022203">
    <property type="protein sequence ID" value="ATB51101.1"/>
    <property type="molecule type" value="Genomic_DNA"/>
</dbReference>
<accession>A0A250K649</accession>